<keyword evidence="3" id="KW-1185">Reference proteome</keyword>
<comment type="caution">
    <text evidence="2">The sequence shown here is derived from an EMBL/GenBank/DDBJ whole genome shotgun (WGS) entry which is preliminary data.</text>
</comment>
<dbReference type="Proteomes" id="UP000887013">
    <property type="component" value="Unassembled WGS sequence"/>
</dbReference>
<protein>
    <submittedName>
        <fullName evidence="2">Uncharacterized protein</fullName>
    </submittedName>
</protein>
<feature type="transmembrane region" description="Helical" evidence="1">
    <location>
        <begin position="44"/>
        <end position="65"/>
    </location>
</feature>
<organism evidence="2 3">
    <name type="scientific">Nephila pilipes</name>
    <name type="common">Giant wood spider</name>
    <name type="synonym">Nephila maculata</name>
    <dbReference type="NCBI Taxonomy" id="299642"/>
    <lineage>
        <taxon>Eukaryota</taxon>
        <taxon>Metazoa</taxon>
        <taxon>Ecdysozoa</taxon>
        <taxon>Arthropoda</taxon>
        <taxon>Chelicerata</taxon>
        <taxon>Arachnida</taxon>
        <taxon>Araneae</taxon>
        <taxon>Araneomorphae</taxon>
        <taxon>Entelegynae</taxon>
        <taxon>Araneoidea</taxon>
        <taxon>Nephilidae</taxon>
        <taxon>Nephila</taxon>
    </lineage>
</organism>
<evidence type="ECO:0000256" key="1">
    <source>
        <dbReference type="SAM" id="Phobius"/>
    </source>
</evidence>
<accession>A0A8X6THT2</accession>
<keyword evidence="1" id="KW-0812">Transmembrane</keyword>
<sequence length="112" mass="13044">MKRYAHFKGKGVRKHTHLRPDTTYQFNDMPRLSCDRLLNPPGHIIWETFFNLIALYFYGCLIFVVQTFPLKARSQEVSPTKLVRTGQAVEFKSMKYLISRTTKAFLNKSTVG</sequence>
<proteinExistence type="predicted"/>
<evidence type="ECO:0000313" key="2">
    <source>
        <dbReference type="EMBL" id="GFT12348.1"/>
    </source>
</evidence>
<keyword evidence="1" id="KW-1133">Transmembrane helix</keyword>
<keyword evidence="1" id="KW-0472">Membrane</keyword>
<dbReference type="AlphaFoldDB" id="A0A8X6THT2"/>
<dbReference type="EMBL" id="BMAW01009165">
    <property type="protein sequence ID" value="GFT12348.1"/>
    <property type="molecule type" value="Genomic_DNA"/>
</dbReference>
<evidence type="ECO:0000313" key="3">
    <source>
        <dbReference type="Proteomes" id="UP000887013"/>
    </source>
</evidence>
<name>A0A8X6THT2_NEPPI</name>
<gene>
    <name evidence="2" type="ORF">NPIL_448061</name>
</gene>
<reference evidence="2" key="1">
    <citation type="submission" date="2020-08" db="EMBL/GenBank/DDBJ databases">
        <title>Multicomponent nature underlies the extraordinary mechanical properties of spider dragline silk.</title>
        <authorList>
            <person name="Kono N."/>
            <person name="Nakamura H."/>
            <person name="Mori M."/>
            <person name="Yoshida Y."/>
            <person name="Ohtoshi R."/>
            <person name="Malay A.D."/>
            <person name="Moran D.A.P."/>
            <person name="Tomita M."/>
            <person name="Numata K."/>
            <person name="Arakawa K."/>
        </authorList>
    </citation>
    <scope>NUCLEOTIDE SEQUENCE</scope>
</reference>